<evidence type="ECO:0000313" key="2">
    <source>
        <dbReference type="EMBL" id="MBB6736049.1"/>
    </source>
</evidence>
<name>A0A7X0SVR2_9BACL</name>
<sequence length="154" mass="17534">MGKIWFTRVGWWSAALYLMSLFFVVFQGGKTSLMLFVMLNALGLYLLLGRWSGIGNVQGVRTLEDMALVASSIPAGSRLRVKLSVQIPGYWPLPYIIVRERLVRVSGSDSQDYELSIVPDYRRKGAVEYETAPLRRGRYRFQKTNCSTRDIFGL</sequence>
<organism evidence="2 3">
    <name type="scientific">Cohnella zeiphila</name>
    <dbReference type="NCBI Taxonomy" id="2761120"/>
    <lineage>
        <taxon>Bacteria</taxon>
        <taxon>Bacillati</taxon>
        <taxon>Bacillota</taxon>
        <taxon>Bacilli</taxon>
        <taxon>Bacillales</taxon>
        <taxon>Paenibacillaceae</taxon>
        <taxon>Cohnella</taxon>
    </lineage>
</organism>
<comment type="caution">
    <text evidence="2">The sequence shown here is derived from an EMBL/GenBank/DDBJ whole genome shotgun (WGS) entry which is preliminary data.</text>
</comment>
<evidence type="ECO:0000256" key="1">
    <source>
        <dbReference type="SAM" id="Phobius"/>
    </source>
</evidence>
<dbReference type="EMBL" id="JACJVO010000078">
    <property type="protein sequence ID" value="MBB6736049.1"/>
    <property type="molecule type" value="Genomic_DNA"/>
</dbReference>
<dbReference type="Proteomes" id="UP000564644">
    <property type="component" value="Unassembled WGS sequence"/>
</dbReference>
<keyword evidence="1" id="KW-1133">Transmembrane helix</keyword>
<keyword evidence="3" id="KW-1185">Reference proteome</keyword>
<dbReference type="AlphaFoldDB" id="A0A7X0SVR2"/>
<evidence type="ECO:0000313" key="3">
    <source>
        <dbReference type="Proteomes" id="UP000564644"/>
    </source>
</evidence>
<reference evidence="2 3" key="1">
    <citation type="submission" date="2020-08" db="EMBL/GenBank/DDBJ databases">
        <title>Cohnella phylogeny.</title>
        <authorList>
            <person name="Dunlap C."/>
        </authorList>
    </citation>
    <scope>NUCLEOTIDE SEQUENCE [LARGE SCALE GENOMIC DNA]</scope>
    <source>
        <strain evidence="2 3">CBP 2801</strain>
    </source>
</reference>
<keyword evidence="1" id="KW-0472">Membrane</keyword>
<feature type="transmembrane region" description="Helical" evidence="1">
    <location>
        <begin position="32"/>
        <end position="48"/>
    </location>
</feature>
<protein>
    <submittedName>
        <fullName evidence="2">DUF58 domain-containing protein</fullName>
    </submittedName>
</protein>
<proteinExistence type="predicted"/>
<keyword evidence="1" id="KW-0812">Transmembrane</keyword>
<gene>
    <name evidence="2" type="ORF">H7C18_34595</name>
</gene>
<accession>A0A7X0SVR2</accession>
<feature type="transmembrane region" description="Helical" evidence="1">
    <location>
        <begin position="9"/>
        <end position="26"/>
    </location>
</feature>
<feature type="non-terminal residue" evidence="2">
    <location>
        <position position="154"/>
    </location>
</feature>